<keyword evidence="4" id="KW-0012">Acyltransferase</keyword>
<feature type="transmembrane region" description="Helical" evidence="1">
    <location>
        <begin position="192"/>
        <end position="214"/>
    </location>
</feature>
<dbReference type="PANTHER" id="PTHR23028">
    <property type="entry name" value="ACETYLTRANSFERASE"/>
    <property type="match status" value="1"/>
</dbReference>
<evidence type="ECO:0000313" key="5">
    <source>
        <dbReference type="Proteomes" id="UP001223336"/>
    </source>
</evidence>
<dbReference type="Pfam" id="PF01757">
    <property type="entry name" value="Acyl_transf_3"/>
    <property type="match status" value="1"/>
</dbReference>
<evidence type="ECO:0000256" key="1">
    <source>
        <dbReference type="SAM" id="Phobius"/>
    </source>
</evidence>
<name>A0AA51MK90_9GAMM</name>
<dbReference type="AlphaFoldDB" id="A0AA51MK90"/>
<protein>
    <submittedName>
        <fullName evidence="4">Acyltransferase</fullName>
        <ecNumber evidence="4">2.3.-.-</ecNumber>
    </submittedName>
</protein>
<feature type="transmembrane region" description="Helical" evidence="1">
    <location>
        <begin position="256"/>
        <end position="277"/>
    </location>
</feature>
<dbReference type="Proteomes" id="UP001229862">
    <property type="component" value="Chromosome"/>
</dbReference>
<keyword evidence="5" id="KW-1185">Reference proteome</keyword>
<feature type="transmembrane region" description="Helical" evidence="1">
    <location>
        <begin position="12"/>
        <end position="31"/>
    </location>
</feature>
<dbReference type="InterPro" id="IPR002656">
    <property type="entry name" value="Acyl_transf_3_dom"/>
</dbReference>
<feature type="transmembrane region" description="Helical" evidence="1">
    <location>
        <begin position="132"/>
        <end position="151"/>
    </location>
</feature>
<keyword evidence="4" id="KW-0808">Transferase</keyword>
<dbReference type="GO" id="GO:0000271">
    <property type="term" value="P:polysaccharide biosynthetic process"/>
    <property type="evidence" value="ECO:0007669"/>
    <property type="project" value="TreeGrafter"/>
</dbReference>
<dbReference type="EMBL" id="CP133217">
    <property type="protein sequence ID" value="WML85962.1"/>
    <property type="molecule type" value="Genomic_DNA"/>
</dbReference>
<sequence>MRIEQLTFTRYVAALTVVFFHYGMTVFPANVPWVNPVLAAGPIAVSYFYVLSGFIMAIAYYRPEQPQQAFATRRYWWARIARIYPVYLLALLLMIAAKYQTVGSEPLTVALSVSMLQAWIPGYPITLNTPGWSLSVEAFFYLCFPLLILLVKRYPLSNLTLAAGILWLVTQLGHGILLNTEAYAPRGLLHDFIFYNPLMHLNTFMIGFIAGAWLRTGRLNRFSAPLINISGLLLVSVLIIGLLISRKTLIDASGIAFDYTNGLIAPLFLLFIVLLALNTGKISQCLQHKWLVLLGEASFSLYILQKPLHGIYEKLMPIAINPHGALHFYVFVVLLTISALCSYWFFEAPARRWLNNFVNRTP</sequence>
<feature type="transmembrane region" description="Helical" evidence="1">
    <location>
        <begin position="37"/>
        <end position="61"/>
    </location>
</feature>
<dbReference type="GO" id="GO:0016020">
    <property type="term" value="C:membrane"/>
    <property type="evidence" value="ECO:0007669"/>
    <property type="project" value="TreeGrafter"/>
</dbReference>
<feature type="transmembrane region" description="Helical" evidence="1">
    <location>
        <begin position="158"/>
        <end position="180"/>
    </location>
</feature>
<feature type="transmembrane region" description="Helical" evidence="1">
    <location>
        <begin position="226"/>
        <end position="244"/>
    </location>
</feature>
<gene>
    <name evidence="3" type="ORF">RCC75_19255</name>
    <name evidence="4" type="ORF">RCG00_16865</name>
</gene>
<reference evidence="4 5" key="1">
    <citation type="submission" date="2023-08" db="EMBL/GenBank/DDBJ databases">
        <title>New molecular markers tilS and rpoB for phylogenetic and monitoring studies of the genus Thiothrix biodiversity.</title>
        <authorList>
            <person name="Ravin N.V."/>
            <person name="Smolyakov D."/>
            <person name="Markov N.D."/>
            <person name="Beletsky A.V."/>
            <person name="Mardanov A.V."/>
            <person name="Rudenko T.S."/>
            <person name="Grabovich M.Y."/>
        </authorList>
    </citation>
    <scope>NUCLEOTIDE SEQUENCE</scope>
    <source>
        <strain evidence="4">DNT52</strain>
        <strain evidence="3 5">H33</strain>
    </source>
</reference>
<organism evidence="4">
    <name type="scientific">Thiothrix subterranea</name>
    <dbReference type="NCBI Taxonomy" id="2735563"/>
    <lineage>
        <taxon>Bacteria</taxon>
        <taxon>Pseudomonadati</taxon>
        <taxon>Pseudomonadota</taxon>
        <taxon>Gammaproteobacteria</taxon>
        <taxon>Thiotrichales</taxon>
        <taxon>Thiotrichaceae</taxon>
        <taxon>Thiothrix</taxon>
    </lineage>
</organism>
<feature type="transmembrane region" description="Helical" evidence="1">
    <location>
        <begin position="325"/>
        <end position="346"/>
    </location>
</feature>
<feature type="transmembrane region" description="Helical" evidence="1">
    <location>
        <begin position="289"/>
        <end position="305"/>
    </location>
</feature>
<dbReference type="EMBL" id="JAVFKN010000036">
    <property type="protein sequence ID" value="MDQ5770674.1"/>
    <property type="molecule type" value="Genomic_DNA"/>
</dbReference>
<dbReference type="InterPro" id="IPR050879">
    <property type="entry name" value="Acyltransferase_3"/>
</dbReference>
<dbReference type="RefSeq" id="WP_308136351.1">
    <property type="nucleotide sequence ID" value="NZ_CP133217.1"/>
</dbReference>
<keyword evidence="1" id="KW-0812">Transmembrane</keyword>
<dbReference type="Proteomes" id="UP001223336">
    <property type="component" value="Unassembled WGS sequence"/>
</dbReference>
<proteinExistence type="predicted"/>
<accession>A0AA51MK90</accession>
<evidence type="ECO:0000259" key="2">
    <source>
        <dbReference type="Pfam" id="PF01757"/>
    </source>
</evidence>
<dbReference type="PANTHER" id="PTHR23028:SF53">
    <property type="entry name" value="ACYL_TRANSF_3 DOMAIN-CONTAINING PROTEIN"/>
    <property type="match status" value="1"/>
</dbReference>
<feature type="domain" description="Acyltransferase 3" evidence="2">
    <location>
        <begin position="6"/>
        <end position="342"/>
    </location>
</feature>
<dbReference type="EC" id="2.3.-.-" evidence="4"/>
<feature type="transmembrane region" description="Helical" evidence="1">
    <location>
        <begin position="81"/>
        <end position="99"/>
    </location>
</feature>
<evidence type="ECO:0000313" key="3">
    <source>
        <dbReference type="EMBL" id="MDQ5770674.1"/>
    </source>
</evidence>
<keyword evidence="1" id="KW-0472">Membrane</keyword>
<evidence type="ECO:0000313" key="4">
    <source>
        <dbReference type="EMBL" id="WML85962.1"/>
    </source>
</evidence>
<dbReference type="GO" id="GO:0016747">
    <property type="term" value="F:acyltransferase activity, transferring groups other than amino-acyl groups"/>
    <property type="evidence" value="ECO:0007669"/>
    <property type="project" value="InterPro"/>
</dbReference>
<keyword evidence="1" id="KW-1133">Transmembrane helix</keyword>